<accession>A0A969TVF7</accession>
<reference evidence="3 4" key="1">
    <citation type="submission" date="2020-03" db="EMBL/GenBank/DDBJ databases">
        <title>Assessment of the enzymatic potential of alkaline-tolerant lipase obtained from Bacillus luteus H11 (technogenic soil) for the bioremediation of saline soils contaminated with petroleum substances.</title>
        <authorList>
            <person name="Kalwasinska A."/>
        </authorList>
    </citation>
    <scope>NUCLEOTIDE SEQUENCE [LARGE SCALE GENOMIC DNA]</scope>
    <source>
        <strain evidence="3 4">H11</strain>
    </source>
</reference>
<dbReference type="PRINTS" id="PR00111">
    <property type="entry name" value="ABHYDROLASE"/>
</dbReference>
<proteinExistence type="predicted"/>
<dbReference type="InterPro" id="IPR000073">
    <property type="entry name" value="AB_hydrolase_1"/>
</dbReference>
<feature type="domain" description="AB hydrolase-1" evidence="2">
    <location>
        <begin position="22"/>
        <end position="255"/>
    </location>
</feature>
<dbReference type="SUPFAM" id="SSF53474">
    <property type="entry name" value="alpha/beta-Hydrolases"/>
    <property type="match status" value="1"/>
</dbReference>
<dbReference type="Proteomes" id="UP000752012">
    <property type="component" value="Unassembled WGS sequence"/>
</dbReference>
<dbReference type="InterPro" id="IPR050266">
    <property type="entry name" value="AB_hydrolase_sf"/>
</dbReference>
<sequence length="266" mass="30037">MAHQIETAPGVHLHVEDEGSGKPVIFIHGWPLNEAMFHRQKQAVIENGYRYIGIDLRGFGRSDQPEENYIYDTFASDILAVVKELELEQYTLVGFSMGGPVAIRYAVKYAGEQLEQLFLLGPAAPSFTKRMGYSLGMEKEDVDDLMEAIDEDREKALQDFGGNFFYQDVSEEAKQELFDLSMQASKQATISAAEALRDEDLRDEAGHIRVPVTIFHGRHDAICEYGFAEELEQRIPTVTVVPFEESGHGLHVEEPDKLNDELLQRL</sequence>
<name>A0A969TVF7_9BACI</name>
<dbReference type="GO" id="GO:0016787">
    <property type="term" value="F:hydrolase activity"/>
    <property type="evidence" value="ECO:0007669"/>
    <property type="project" value="UniProtKB-KW"/>
</dbReference>
<dbReference type="EMBL" id="JAATHJ010000014">
    <property type="protein sequence ID" value="NJP37956.1"/>
    <property type="molecule type" value="Genomic_DNA"/>
</dbReference>
<organism evidence="3 4">
    <name type="scientific">Alkalicoccus luteus</name>
    <dbReference type="NCBI Taxonomy" id="1237094"/>
    <lineage>
        <taxon>Bacteria</taxon>
        <taxon>Bacillati</taxon>
        <taxon>Bacillota</taxon>
        <taxon>Bacilli</taxon>
        <taxon>Bacillales</taxon>
        <taxon>Bacillaceae</taxon>
        <taxon>Alkalicoccus</taxon>
    </lineage>
</organism>
<dbReference type="InterPro" id="IPR029058">
    <property type="entry name" value="AB_hydrolase_fold"/>
</dbReference>
<dbReference type="Gene3D" id="3.40.50.1820">
    <property type="entry name" value="alpha/beta hydrolase"/>
    <property type="match status" value="1"/>
</dbReference>
<dbReference type="PRINTS" id="PR00412">
    <property type="entry name" value="EPOXHYDRLASE"/>
</dbReference>
<dbReference type="GO" id="GO:0016020">
    <property type="term" value="C:membrane"/>
    <property type="evidence" value="ECO:0007669"/>
    <property type="project" value="TreeGrafter"/>
</dbReference>
<dbReference type="Pfam" id="PF00561">
    <property type="entry name" value="Abhydrolase_1"/>
    <property type="match status" value="1"/>
</dbReference>
<dbReference type="AlphaFoldDB" id="A0A969TVF7"/>
<dbReference type="InterPro" id="IPR000639">
    <property type="entry name" value="Epox_hydrolase-like"/>
</dbReference>
<comment type="caution">
    <text evidence="3">The sequence shown here is derived from an EMBL/GenBank/DDBJ whole genome shotgun (WGS) entry which is preliminary data.</text>
</comment>
<evidence type="ECO:0000313" key="3">
    <source>
        <dbReference type="EMBL" id="NJP37956.1"/>
    </source>
</evidence>
<keyword evidence="4" id="KW-1185">Reference proteome</keyword>
<protein>
    <submittedName>
        <fullName evidence="3">Alpha/beta hydrolase</fullName>
    </submittedName>
</protein>
<evidence type="ECO:0000313" key="4">
    <source>
        <dbReference type="Proteomes" id="UP000752012"/>
    </source>
</evidence>
<dbReference type="PANTHER" id="PTHR43798:SF31">
    <property type="entry name" value="AB HYDROLASE SUPERFAMILY PROTEIN YCLE"/>
    <property type="match status" value="1"/>
</dbReference>
<evidence type="ECO:0000256" key="1">
    <source>
        <dbReference type="ARBA" id="ARBA00022801"/>
    </source>
</evidence>
<evidence type="ECO:0000259" key="2">
    <source>
        <dbReference type="Pfam" id="PF00561"/>
    </source>
</evidence>
<dbReference type="RefSeq" id="WP_168006972.1">
    <property type="nucleotide sequence ID" value="NZ_JAATHJ010000014.1"/>
</dbReference>
<gene>
    <name evidence="3" type="ORF">HCN83_10215</name>
</gene>
<dbReference type="PANTHER" id="PTHR43798">
    <property type="entry name" value="MONOACYLGLYCEROL LIPASE"/>
    <property type="match status" value="1"/>
</dbReference>
<keyword evidence="1 3" id="KW-0378">Hydrolase</keyword>